<organism evidence="1 2">
    <name type="scientific">Chitinophaga eiseniae</name>
    <dbReference type="NCBI Taxonomy" id="634771"/>
    <lineage>
        <taxon>Bacteria</taxon>
        <taxon>Pseudomonadati</taxon>
        <taxon>Bacteroidota</taxon>
        <taxon>Chitinophagia</taxon>
        <taxon>Chitinophagales</taxon>
        <taxon>Chitinophagaceae</taxon>
        <taxon>Chitinophaga</taxon>
    </lineage>
</organism>
<dbReference type="Proteomes" id="UP000552864">
    <property type="component" value="Unassembled WGS sequence"/>
</dbReference>
<comment type="caution">
    <text evidence="1">The sequence shown here is derived from an EMBL/GenBank/DDBJ whole genome shotgun (WGS) entry which is preliminary data.</text>
</comment>
<dbReference type="GO" id="GO:0016740">
    <property type="term" value="F:transferase activity"/>
    <property type="evidence" value="ECO:0007669"/>
    <property type="project" value="UniProtKB-KW"/>
</dbReference>
<dbReference type="EMBL" id="JABAHZ010000006">
    <property type="protein sequence ID" value="NLR81447.1"/>
    <property type="molecule type" value="Genomic_DNA"/>
</dbReference>
<evidence type="ECO:0000313" key="2">
    <source>
        <dbReference type="Proteomes" id="UP000552864"/>
    </source>
</evidence>
<dbReference type="AlphaFoldDB" id="A0A847SR33"/>
<reference evidence="1 2" key="1">
    <citation type="submission" date="2020-04" db="EMBL/GenBank/DDBJ databases">
        <authorList>
            <person name="Yin C."/>
        </authorList>
    </citation>
    <scope>NUCLEOTIDE SEQUENCE [LARGE SCALE GENOMIC DNA]</scope>
    <source>
        <strain evidence="1 2">Ak56</strain>
    </source>
</reference>
<gene>
    <name evidence="1" type="ORF">HGH91_22665</name>
</gene>
<name>A0A847SR33_9BACT</name>
<sequence length="219" mass="25123">MSFENTSIPTYIINLSERTDRRASIINEFKGKPEFDVKIINAIKHPIGAVGLWRTIQKIIHLAIENEDEIIVICEDDHQFTTQYSKDFLFKNIFEAYSQGADYLSGGSGGIHHPIPISPSRFWGAECLSTQFIIIYKRFFSTILNEEYDESVRADIILSEITSNKAVIFPFISTQKEFGYSDVTDLHNLGSDVVLNLFEKSESKLQRIRLAHNKYCMDE</sequence>
<keyword evidence="2" id="KW-1185">Reference proteome</keyword>
<accession>A0A847SR33</accession>
<protein>
    <submittedName>
        <fullName evidence="1">Glycosyl transferase</fullName>
    </submittedName>
</protein>
<evidence type="ECO:0000313" key="1">
    <source>
        <dbReference type="EMBL" id="NLR81447.1"/>
    </source>
</evidence>
<keyword evidence="1" id="KW-0808">Transferase</keyword>
<proteinExistence type="predicted"/>